<dbReference type="PROSITE" id="PS51424">
    <property type="entry name" value="ROC"/>
    <property type="match status" value="1"/>
</dbReference>
<dbReference type="Gene3D" id="1.10.10.10">
    <property type="entry name" value="Winged helix-like DNA-binding domain superfamily/Winged helix DNA-binding domain"/>
    <property type="match status" value="1"/>
</dbReference>
<keyword evidence="2" id="KW-0723">Serine/threonine-protein kinase</keyword>
<dbReference type="InterPro" id="IPR036388">
    <property type="entry name" value="WH-like_DNA-bd_sf"/>
</dbReference>
<dbReference type="EC" id="2.7.11.1" evidence="1"/>
<comment type="catalytic activity">
    <reaction evidence="11">
        <text>L-seryl-[protein] + ATP = O-phospho-L-seryl-[protein] + ADP + H(+)</text>
        <dbReference type="Rhea" id="RHEA:17989"/>
        <dbReference type="Rhea" id="RHEA-COMP:9863"/>
        <dbReference type="Rhea" id="RHEA-COMP:11604"/>
        <dbReference type="ChEBI" id="CHEBI:15378"/>
        <dbReference type="ChEBI" id="CHEBI:29999"/>
        <dbReference type="ChEBI" id="CHEBI:30616"/>
        <dbReference type="ChEBI" id="CHEBI:83421"/>
        <dbReference type="ChEBI" id="CHEBI:456216"/>
        <dbReference type="EC" id="2.7.11.1"/>
    </reaction>
</comment>
<reference evidence="13" key="1">
    <citation type="submission" date="2018-12" db="EMBL/GenBank/DDBJ databases">
        <title>Novel natural products biosynthetic potential of the class Ktedonobacteria.</title>
        <authorList>
            <person name="Zheng Y."/>
            <person name="Saitou A."/>
            <person name="Wang C.M."/>
            <person name="Toyoda A."/>
            <person name="Minakuchi Y."/>
            <person name="Sekiguchi Y."/>
            <person name="Ueda K."/>
            <person name="Takano H."/>
            <person name="Sakai Y."/>
            <person name="Yokota A."/>
            <person name="Yabe S."/>
        </authorList>
    </citation>
    <scope>NUCLEOTIDE SEQUENCE</scope>
    <source>
        <strain evidence="13">COM3</strain>
    </source>
</reference>
<evidence type="ECO:0000256" key="9">
    <source>
        <dbReference type="ARBA" id="ARBA00023134"/>
    </source>
</evidence>
<keyword evidence="9" id="KW-0342">GTP-binding</keyword>
<dbReference type="FunFam" id="3.80.10.10:FF:000383">
    <property type="entry name" value="Leucine-rich repeat receptor protein kinase EMS1"/>
    <property type="match status" value="1"/>
</dbReference>
<dbReference type="PRINTS" id="PR00449">
    <property type="entry name" value="RASTRNSFRMNG"/>
</dbReference>
<dbReference type="InterPro" id="IPR001611">
    <property type="entry name" value="Leu-rich_rpt"/>
</dbReference>
<sequence>MTTPLTDRQIVERLVQEYLPEQCDTKFDEDGHLTELCFSGSGMTTLPASLCELTHLRVLDVSFNEISSLPPEIAHLTALESLILDYNLLITLPDELRYLQQLTVLSIGNNQLTEFPEVIIKLKRLKTLSLGSGGALFVNGTKEAFKKPFSLQAKEPYKSRRNAITRLPAAIQNLRGLQELSLADNLLATYPKEIGSLQQLKELDLSGNQLREVPEEIGELQQLKELDLSGNQLREVPEEIGELQQLKELDLSGNQLREVPAEIGELQRLEVLSLARNQLREVPEEIGKLQRLGVLDLSENQLREVSAEIGELQRLEVLNLSENQLREVPAEIGELQQLWALFLPGNQLREVPAEIGKLQQLKMLSLSDNRQLRRLPVELGNLEMLDDIGLRGTDELLMPPPEIVEQGTSAIRSFLRELQADGKERREAKVMVIGEGGTGKTSLLRALRAEAFEAQSATTHGIRVEQLVFPESPLMLNTWDFGGQHIYHATHQFFLSRRTLYLLVWNARVGVEQSRLDYWLDLIQLHAPDSPVLLVATHTDERAPDLNYQQYQQTYKQLVGLFPVSNRDGTGIDALKSAILEQAEKLPLVGQLWPQRWTQLEQSLQKAKPHHISAEKYCNIARAHGIKRIIAQGTLGTYLHELGKLMYFGDDMILRNLVVLKPNWITKAISFVLTDEAVRQASGILKHEDLPRIWARDDEGNEYEPHLYPIFLRLMERFDLSYQLEAEGRDNVSTKSLIPQLLPFEPPVKLDPWPTSPPDGLSQVEMVYRFEVVPPGVMSRFIVRTHRYTRGLHWRDGVLLEHEGHQARAELNPMARELRLLVWGIAPHNFFVILKATIEQILSDFKGLKMRREVPCICHWKQPGAQPCPRYHRYEDLERRWKAKRATVECPESFEEVSVSQLLYGIHPSTDEFIMHDLLKGQKQLLRDVHASREETRQLREQLKQMAELLNRNFARQWNFKMKQLEAECPNVFYLTCGDRRWWNPKDWVSREYRLILLCQHPSGPHPIGEGYPVREAKEWWQKVNPWLHYVVQFLRHGVPLGQALGALYNEQMQETYEKPLAVLEELVSLIPSTLPQYDELERGLPDPHFMRAEPAVGAALRALHSFLKAADPSCEWGGLAKTITPDGNIFWLCPEHRRQYEPRLLVLDAIQ</sequence>
<evidence type="ECO:0000256" key="6">
    <source>
        <dbReference type="ARBA" id="ARBA00022741"/>
    </source>
</evidence>
<dbReference type="InterPro" id="IPR027417">
    <property type="entry name" value="P-loop_NTPase"/>
</dbReference>
<evidence type="ECO:0000256" key="2">
    <source>
        <dbReference type="ARBA" id="ARBA00022527"/>
    </source>
</evidence>
<dbReference type="SUPFAM" id="SSF52047">
    <property type="entry name" value="RNI-like"/>
    <property type="match status" value="1"/>
</dbReference>
<dbReference type="SUPFAM" id="SSF52058">
    <property type="entry name" value="L domain-like"/>
    <property type="match status" value="1"/>
</dbReference>
<dbReference type="InterPro" id="IPR050216">
    <property type="entry name" value="LRR_domain-containing"/>
</dbReference>
<dbReference type="PROSITE" id="PS51450">
    <property type="entry name" value="LRR"/>
    <property type="match status" value="5"/>
</dbReference>
<protein>
    <recommendedName>
        <fullName evidence="1">non-specific serine/threonine protein kinase</fullName>
        <ecNumber evidence="1">2.7.11.1</ecNumber>
    </recommendedName>
</protein>
<dbReference type="Gene3D" id="3.40.50.300">
    <property type="entry name" value="P-loop containing nucleotide triphosphate hydrolases"/>
    <property type="match status" value="1"/>
</dbReference>
<organism evidence="13">
    <name type="scientific">Thermosporothrix sp. COM3</name>
    <dbReference type="NCBI Taxonomy" id="2490863"/>
    <lineage>
        <taxon>Bacteria</taxon>
        <taxon>Bacillati</taxon>
        <taxon>Chloroflexota</taxon>
        <taxon>Ktedonobacteria</taxon>
        <taxon>Ktedonobacterales</taxon>
        <taxon>Thermosporotrichaceae</taxon>
        <taxon>Thermosporothrix</taxon>
    </lineage>
</organism>
<keyword evidence="3" id="KW-0433">Leucine-rich repeat</keyword>
<dbReference type="PANTHER" id="PTHR48051">
    <property type="match status" value="1"/>
</dbReference>
<dbReference type="EMBL" id="AP019376">
    <property type="protein sequence ID" value="BBH86778.1"/>
    <property type="molecule type" value="Genomic_DNA"/>
</dbReference>
<gene>
    <name evidence="13" type="ORF">KTC_15290</name>
</gene>
<dbReference type="InterPro" id="IPR032171">
    <property type="entry name" value="COR-A"/>
</dbReference>
<feature type="domain" description="Roc" evidence="12">
    <location>
        <begin position="421"/>
        <end position="586"/>
    </location>
</feature>
<dbReference type="SUPFAM" id="SSF52540">
    <property type="entry name" value="P-loop containing nucleoside triphosphate hydrolases"/>
    <property type="match status" value="1"/>
</dbReference>
<dbReference type="Gene3D" id="3.80.10.10">
    <property type="entry name" value="Ribonuclease Inhibitor"/>
    <property type="match status" value="2"/>
</dbReference>
<proteinExistence type="predicted"/>
<evidence type="ECO:0000313" key="13">
    <source>
        <dbReference type="EMBL" id="BBH86778.1"/>
    </source>
</evidence>
<dbReference type="GO" id="GO:0005524">
    <property type="term" value="F:ATP binding"/>
    <property type="evidence" value="ECO:0007669"/>
    <property type="project" value="UniProtKB-KW"/>
</dbReference>
<evidence type="ECO:0000256" key="5">
    <source>
        <dbReference type="ARBA" id="ARBA00022737"/>
    </source>
</evidence>
<dbReference type="GO" id="GO:0005737">
    <property type="term" value="C:cytoplasm"/>
    <property type="evidence" value="ECO:0007669"/>
    <property type="project" value="TreeGrafter"/>
</dbReference>
<dbReference type="Gene3D" id="3.30.310.200">
    <property type="match status" value="1"/>
</dbReference>
<dbReference type="Gene3D" id="1.10.10.2200">
    <property type="match status" value="1"/>
</dbReference>
<dbReference type="SMART" id="SM00369">
    <property type="entry name" value="LRR_TYP"/>
    <property type="match status" value="11"/>
</dbReference>
<dbReference type="InterPro" id="IPR020859">
    <property type="entry name" value="ROC"/>
</dbReference>
<evidence type="ECO:0000256" key="8">
    <source>
        <dbReference type="ARBA" id="ARBA00022840"/>
    </source>
</evidence>
<evidence type="ECO:0000256" key="3">
    <source>
        <dbReference type="ARBA" id="ARBA00022614"/>
    </source>
</evidence>
<name>A0A455SHD7_9CHLR</name>
<dbReference type="InterPro" id="IPR032675">
    <property type="entry name" value="LRR_dom_sf"/>
</dbReference>
<keyword evidence="6" id="KW-0547">Nucleotide-binding</keyword>
<dbReference type="Pfam" id="PF25497">
    <property type="entry name" value="COR-B"/>
    <property type="match status" value="1"/>
</dbReference>
<dbReference type="Pfam" id="PF08477">
    <property type="entry name" value="Roc"/>
    <property type="match status" value="1"/>
</dbReference>
<keyword evidence="5" id="KW-0677">Repeat</keyword>
<accession>A0A455SHD7</accession>
<evidence type="ECO:0000256" key="4">
    <source>
        <dbReference type="ARBA" id="ARBA00022679"/>
    </source>
</evidence>
<comment type="catalytic activity">
    <reaction evidence="10">
        <text>L-threonyl-[protein] + ATP = O-phospho-L-threonyl-[protein] + ADP + H(+)</text>
        <dbReference type="Rhea" id="RHEA:46608"/>
        <dbReference type="Rhea" id="RHEA-COMP:11060"/>
        <dbReference type="Rhea" id="RHEA-COMP:11605"/>
        <dbReference type="ChEBI" id="CHEBI:15378"/>
        <dbReference type="ChEBI" id="CHEBI:30013"/>
        <dbReference type="ChEBI" id="CHEBI:30616"/>
        <dbReference type="ChEBI" id="CHEBI:61977"/>
        <dbReference type="ChEBI" id="CHEBI:456216"/>
        <dbReference type="EC" id="2.7.11.1"/>
    </reaction>
</comment>
<evidence type="ECO:0000256" key="7">
    <source>
        <dbReference type="ARBA" id="ARBA00022777"/>
    </source>
</evidence>
<dbReference type="GO" id="GO:0004674">
    <property type="term" value="F:protein serine/threonine kinase activity"/>
    <property type="evidence" value="ECO:0007669"/>
    <property type="project" value="UniProtKB-KW"/>
</dbReference>
<evidence type="ECO:0000256" key="11">
    <source>
        <dbReference type="ARBA" id="ARBA00048679"/>
    </source>
</evidence>
<dbReference type="PANTHER" id="PTHR48051:SF54">
    <property type="entry name" value="LEUCINE-RICH REPEAT-CONTAINING PROTEIN"/>
    <property type="match status" value="1"/>
</dbReference>
<dbReference type="InterPro" id="IPR057263">
    <property type="entry name" value="COR-B"/>
</dbReference>
<dbReference type="PRINTS" id="PR00019">
    <property type="entry name" value="LEURICHRPT"/>
</dbReference>
<dbReference type="Pfam" id="PF23598">
    <property type="entry name" value="LRR_14"/>
    <property type="match status" value="3"/>
</dbReference>
<evidence type="ECO:0000259" key="12">
    <source>
        <dbReference type="PROSITE" id="PS51424"/>
    </source>
</evidence>
<dbReference type="InterPro" id="IPR003591">
    <property type="entry name" value="Leu-rich_rpt_typical-subtyp"/>
</dbReference>
<dbReference type="SMART" id="SM00365">
    <property type="entry name" value="LRR_SD22"/>
    <property type="match status" value="6"/>
</dbReference>
<dbReference type="InterPro" id="IPR055414">
    <property type="entry name" value="LRR_R13L4/SHOC2-like"/>
</dbReference>
<keyword evidence="4" id="KW-0808">Transferase</keyword>
<evidence type="ECO:0000256" key="1">
    <source>
        <dbReference type="ARBA" id="ARBA00012513"/>
    </source>
</evidence>
<evidence type="ECO:0000256" key="10">
    <source>
        <dbReference type="ARBA" id="ARBA00047899"/>
    </source>
</evidence>
<dbReference type="AlphaFoldDB" id="A0A455SHD7"/>
<dbReference type="Pfam" id="PF16095">
    <property type="entry name" value="COR-A"/>
    <property type="match status" value="1"/>
</dbReference>
<dbReference type="SMART" id="SM00175">
    <property type="entry name" value="RAB"/>
    <property type="match status" value="1"/>
</dbReference>
<keyword evidence="8" id="KW-0067">ATP-binding</keyword>
<keyword evidence="7" id="KW-0418">Kinase</keyword>
<dbReference type="SMART" id="SM00364">
    <property type="entry name" value="LRR_BAC"/>
    <property type="match status" value="11"/>
</dbReference>